<evidence type="ECO:0000313" key="5">
    <source>
        <dbReference type="Proteomes" id="UP000604046"/>
    </source>
</evidence>
<keyword evidence="5" id="KW-1185">Reference proteome</keyword>
<dbReference type="SMART" id="SM00248">
    <property type="entry name" value="ANK"/>
    <property type="match status" value="5"/>
</dbReference>
<proteinExistence type="predicted"/>
<name>A0A812RG06_9DINO</name>
<evidence type="ECO:0000256" key="3">
    <source>
        <dbReference type="PROSITE-ProRule" id="PRU00023"/>
    </source>
</evidence>
<dbReference type="PROSITE" id="PS50088">
    <property type="entry name" value="ANK_REPEAT"/>
    <property type="match status" value="1"/>
</dbReference>
<protein>
    <submittedName>
        <fullName evidence="4">ANK2 protein</fullName>
    </submittedName>
</protein>
<dbReference type="PROSITE" id="PS50297">
    <property type="entry name" value="ANK_REP_REGION"/>
    <property type="match status" value="1"/>
</dbReference>
<dbReference type="InterPro" id="IPR036770">
    <property type="entry name" value="Ankyrin_rpt-contain_sf"/>
</dbReference>
<accession>A0A812RG06</accession>
<dbReference type="Gene3D" id="1.25.40.20">
    <property type="entry name" value="Ankyrin repeat-containing domain"/>
    <property type="match status" value="1"/>
</dbReference>
<dbReference type="InterPro" id="IPR051165">
    <property type="entry name" value="Multifunctional_ANK_Repeat"/>
</dbReference>
<dbReference type="AlphaFoldDB" id="A0A812RG06"/>
<dbReference type="EMBL" id="CAJNDS010002330">
    <property type="protein sequence ID" value="CAE7436354.1"/>
    <property type="molecule type" value="Genomic_DNA"/>
</dbReference>
<feature type="repeat" description="ANK" evidence="3">
    <location>
        <begin position="543"/>
        <end position="575"/>
    </location>
</feature>
<comment type="caution">
    <text evidence="4">The sequence shown here is derived from an EMBL/GenBank/DDBJ whole genome shotgun (WGS) entry which is preliminary data.</text>
</comment>
<evidence type="ECO:0000256" key="1">
    <source>
        <dbReference type="ARBA" id="ARBA00022737"/>
    </source>
</evidence>
<reference evidence="4" key="1">
    <citation type="submission" date="2021-02" db="EMBL/GenBank/DDBJ databases">
        <authorList>
            <person name="Dougan E. K."/>
            <person name="Rhodes N."/>
            <person name="Thang M."/>
            <person name="Chan C."/>
        </authorList>
    </citation>
    <scope>NUCLEOTIDE SEQUENCE</scope>
</reference>
<dbReference type="PANTHER" id="PTHR24123">
    <property type="entry name" value="ANKYRIN REPEAT-CONTAINING"/>
    <property type="match status" value="1"/>
</dbReference>
<dbReference type="SUPFAM" id="SSF48403">
    <property type="entry name" value="Ankyrin repeat"/>
    <property type="match status" value="1"/>
</dbReference>
<dbReference type="PANTHER" id="PTHR24123:SF33">
    <property type="entry name" value="PROTEIN HOS4"/>
    <property type="match status" value="1"/>
</dbReference>
<evidence type="ECO:0000313" key="4">
    <source>
        <dbReference type="EMBL" id="CAE7436354.1"/>
    </source>
</evidence>
<gene>
    <name evidence="4" type="primary">ANK2</name>
    <name evidence="4" type="ORF">SNAT2548_LOCUS23712</name>
</gene>
<organism evidence="4 5">
    <name type="scientific">Symbiodinium natans</name>
    <dbReference type="NCBI Taxonomy" id="878477"/>
    <lineage>
        <taxon>Eukaryota</taxon>
        <taxon>Sar</taxon>
        <taxon>Alveolata</taxon>
        <taxon>Dinophyceae</taxon>
        <taxon>Suessiales</taxon>
        <taxon>Symbiodiniaceae</taxon>
        <taxon>Symbiodinium</taxon>
    </lineage>
</organism>
<dbReference type="OrthoDB" id="407555at2759"/>
<keyword evidence="1" id="KW-0677">Repeat</keyword>
<dbReference type="Proteomes" id="UP000604046">
    <property type="component" value="Unassembled WGS sequence"/>
</dbReference>
<dbReference type="InterPro" id="IPR002110">
    <property type="entry name" value="Ankyrin_rpt"/>
</dbReference>
<sequence length="632" mass="70209">MPCGSAKLPETDLEHYAAQLKKELRSGEEDDSASPITFPMYTVPVDALLEMAEVKAHEALLHEGVLTVFDPTRGKAIFVSHQWIGNCHPDPQLQQFRVLQEALRNILSGACKIEVEVTTEILFGRSDLRALSIEAFAAKPLHVWYDYFSCPQLERAPAVPGQETNLQKAIRSIAGYVERCELFIALCPTVETPSNVFDYFTWAKRGWCILEHTVRELADREDSPWLLVTDAKHVQVARFLSLMNSPGEGAFTVDEDRAKIAHVLHQVFKHKLRVYLQKGDIAKFRLLLNREAALMRGLPTESLGDPLPGFHPSAAAQPDSAEAFLRQNGFRKLLERDSLGFTPLCYAALRGEEGPLRALLQKRASPLDKITKSVPLIQLPDGFPSLSLCARYKHHEAMKILVSYRADVNAGVTKAVYKAPLGMAGMSNDVVGVRMLLQFRADPYMCATLARQGPLNSCCAGSSMDTVEEMLKQVPDVTIPSLVDCTIRHAKIVQRLIDARADVNERYAPPVLSLPGMFLATYSMLYRTDSSKTRFRTWAYHHHGGTPLMIHIICGNWDVAAVLIANGARLDVRNSRGRSAADFARESSAPEHILSAFEAETGKCQSLVQKMTSPVNDELRGGMHEPEAIFPI</sequence>
<evidence type="ECO:0000256" key="2">
    <source>
        <dbReference type="ARBA" id="ARBA00023043"/>
    </source>
</evidence>
<keyword evidence="2 3" id="KW-0040">ANK repeat</keyword>